<keyword evidence="4" id="KW-1185">Reference proteome</keyword>
<reference evidence="3 4" key="1">
    <citation type="journal article" date="2004" name="Extremophiles">
        <title>Halobacillus locisalis sp. nov., a halophilic bacterium isolated from a marine solar saltern of the Yellow Sea in Korea.</title>
        <authorList>
            <person name="Yoon J.H."/>
            <person name="Kang K.H."/>
            <person name="Oh T.K."/>
            <person name="Park Y.H."/>
        </authorList>
    </citation>
    <scope>NUCLEOTIDE SEQUENCE [LARGE SCALE GENOMIC DNA]</scope>
    <source>
        <strain evidence="3 4">KCTC 3788</strain>
    </source>
</reference>
<dbReference type="RefSeq" id="WP_181473176.1">
    <property type="nucleotide sequence ID" value="NZ_JACEFG010000003.1"/>
</dbReference>
<accession>A0A838CW50</accession>
<dbReference type="AlphaFoldDB" id="A0A838CW50"/>
<evidence type="ECO:0000313" key="4">
    <source>
        <dbReference type="Proteomes" id="UP000571017"/>
    </source>
</evidence>
<sequence length="744" mass="86448">MSEKWTDVSFEIEKAIYKDKESAIIKARKLIESMVDSILENEEMEVPERTNLAEKVSRLYHSGVITRDINKAFDRIRRRGNHSAHELEALPMMDALKVHKSLYEISVWYVESYGPLAAKIPSYRDPQPEDDEERMYAMLKKHFNDFLSKGATPSEEEPSSEEREEKPVLSEDFTTKKQYGSYLLYQLNKLRESSQEAIEGFESLSPFKRYLHIERPIQESLEESLRKASVSGDAQLVFLCGSVGDGKSHLLAYLQSTYPDMMKDFHIHNDATESFDPQKDSLDTLADVLSSFDDENIHTSDKKMILAINLGVLHNFMESGYAEERYSELRKFIDQSGVFDTGIDEQIDHSVFSLVNFGDYHEFELHESGAVSPYIDTMLERIVSESDQNPFYKAYKKDMENDWNHPILMNYKMLRAESVRDSISRLLVETVIKEKVIISTRALLNFIYDILVPTSIEDMDSSDIIDMLPYLLPSLLFEGRQRSGLLKAVSSQDPLNIRSQKIDEKLIGLYNTTDLSDFHRKVITDPSAVVWIDLLSSVGSIYYLDKESKEQVGEMFVRSAFLFDSELNEQFEDEEYSQFTSYLYAFNSGDLKSLRGMYHEVWKSLYLWKGAPQKGFLYLDEETDFMRIAEKLDLDKSTEYVPKKREGKLQRFTMSIIIGYKADDETVAVEIDYPLYETLSKVRQGYRLSKKDKEDAIQFVEFIERLLPLGSQQKVILIEDQDEDKLFRLEYDHNFEEYTFSRES</sequence>
<dbReference type="EMBL" id="JACEFG010000003">
    <property type="protein sequence ID" value="MBA2176141.1"/>
    <property type="molecule type" value="Genomic_DNA"/>
</dbReference>
<dbReference type="Pfam" id="PF13643">
    <property type="entry name" value="DUF4145"/>
    <property type="match status" value="1"/>
</dbReference>
<gene>
    <name evidence="3" type="primary">dptF</name>
    <name evidence="3" type="ORF">H0266_14690</name>
</gene>
<organism evidence="3 4">
    <name type="scientific">Halobacillus locisalis</name>
    <dbReference type="NCBI Taxonomy" id="220753"/>
    <lineage>
        <taxon>Bacteria</taxon>
        <taxon>Bacillati</taxon>
        <taxon>Bacillota</taxon>
        <taxon>Bacilli</taxon>
        <taxon>Bacillales</taxon>
        <taxon>Bacillaceae</taxon>
        <taxon>Halobacillus</taxon>
    </lineage>
</organism>
<dbReference type="InterPro" id="IPR017647">
    <property type="entry name" value="Dnd_assoc_3"/>
</dbReference>
<proteinExistence type="predicted"/>
<evidence type="ECO:0000256" key="1">
    <source>
        <dbReference type="SAM" id="MobiDB-lite"/>
    </source>
</evidence>
<dbReference type="Proteomes" id="UP000571017">
    <property type="component" value="Unassembled WGS sequence"/>
</dbReference>
<feature type="compositionally biased region" description="Basic and acidic residues" evidence="1">
    <location>
        <begin position="160"/>
        <end position="171"/>
    </location>
</feature>
<feature type="region of interest" description="Disordered" evidence="1">
    <location>
        <begin position="148"/>
        <end position="171"/>
    </location>
</feature>
<feature type="domain" description="DUF4145" evidence="2">
    <location>
        <begin position="11"/>
        <end position="100"/>
    </location>
</feature>
<evidence type="ECO:0000313" key="3">
    <source>
        <dbReference type="EMBL" id="MBA2176141.1"/>
    </source>
</evidence>
<name>A0A838CW50_9BACI</name>
<protein>
    <submittedName>
        <fullName evidence="3">DNA phosphorothioation-dependent restriction protein DptF</fullName>
    </submittedName>
</protein>
<dbReference type="NCBIfam" id="TIGR03238">
    <property type="entry name" value="dnd_assoc_3"/>
    <property type="match status" value="1"/>
</dbReference>
<dbReference type="InterPro" id="IPR025285">
    <property type="entry name" value="DUF4145"/>
</dbReference>
<comment type="caution">
    <text evidence="3">The sequence shown here is derived from an EMBL/GenBank/DDBJ whole genome shotgun (WGS) entry which is preliminary data.</text>
</comment>
<evidence type="ECO:0000259" key="2">
    <source>
        <dbReference type="Pfam" id="PF13643"/>
    </source>
</evidence>